<name>A0AAV7WEM7_PLEWA</name>
<dbReference type="Proteomes" id="UP001066276">
    <property type="component" value="Chromosome 1_2"/>
</dbReference>
<accession>A0AAV7WEM7</accession>
<feature type="coiled-coil region" evidence="1">
    <location>
        <begin position="65"/>
        <end position="92"/>
    </location>
</feature>
<comment type="caution">
    <text evidence="2">The sequence shown here is derived from an EMBL/GenBank/DDBJ whole genome shotgun (WGS) entry which is preliminary data.</text>
</comment>
<evidence type="ECO:0000256" key="1">
    <source>
        <dbReference type="SAM" id="Coils"/>
    </source>
</evidence>
<dbReference type="AlphaFoldDB" id="A0AAV7WEM7"/>
<evidence type="ECO:0000313" key="2">
    <source>
        <dbReference type="EMBL" id="KAJ1211066.1"/>
    </source>
</evidence>
<keyword evidence="3" id="KW-1185">Reference proteome</keyword>
<keyword evidence="1" id="KW-0175">Coiled coil</keyword>
<sequence>MEQYTTLVVLSQCVARVEVSGDAVGTPLNTEETLHTELFVALQGSWVALEGKIETVEVKLLRADLQKVSDKVKVAEGSIAELQTEVGTLRKQMV</sequence>
<protein>
    <submittedName>
        <fullName evidence="2">Uncharacterized protein</fullName>
    </submittedName>
</protein>
<reference evidence="2" key="1">
    <citation type="journal article" date="2022" name="bioRxiv">
        <title>Sequencing and chromosome-scale assembly of the giantPleurodeles waltlgenome.</title>
        <authorList>
            <person name="Brown T."/>
            <person name="Elewa A."/>
            <person name="Iarovenko S."/>
            <person name="Subramanian E."/>
            <person name="Araus A.J."/>
            <person name="Petzold A."/>
            <person name="Susuki M."/>
            <person name="Suzuki K.-i.T."/>
            <person name="Hayashi T."/>
            <person name="Toyoda A."/>
            <person name="Oliveira C."/>
            <person name="Osipova E."/>
            <person name="Leigh N.D."/>
            <person name="Simon A."/>
            <person name="Yun M.H."/>
        </authorList>
    </citation>
    <scope>NUCLEOTIDE SEQUENCE</scope>
    <source>
        <strain evidence="2">20211129_DDA</strain>
        <tissue evidence="2">Liver</tissue>
    </source>
</reference>
<organism evidence="2 3">
    <name type="scientific">Pleurodeles waltl</name>
    <name type="common">Iberian ribbed newt</name>
    <dbReference type="NCBI Taxonomy" id="8319"/>
    <lineage>
        <taxon>Eukaryota</taxon>
        <taxon>Metazoa</taxon>
        <taxon>Chordata</taxon>
        <taxon>Craniata</taxon>
        <taxon>Vertebrata</taxon>
        <taxon>Euteleostomi</taxon>
        <taxon>Amphibia</taxon>
        <taxon>Batrachia</taxon>
        <taxon>Caudata</taxon>
        <taxon>Salamandroidea</taxon>
        <taxon>Salamandridae</taxon>
        <taxon>Pleurodelinae</taxon>
        <taxon>Pleurodeles</taxon>
    </lineage>
</organism>
<evidence type="ECO:0000313" key="3">
    <source>
        <dbReference type="Proteomes" id="UP001066276"/>
    </source>
</evidence>
<dbReference type="EMBL" id="JANPWB010000002">
    <property type="protein sequence ID" value="KAJ1211066.1"/>
    <property type="molecule type" value="Genomic_DNA"/>
</dbReference>
<gene>
    <name evidence="2" type="ORF">NDU88_006428</name>
</gene>
<proteinExistence type="predicted"/>